<dbReference type="RefSeq" id="WP_095299914.1">
    <property type="nucleotide sequence ID" value="NZ_CADEPK010000361.1"/>
</dbReference>
<name>A0ABT9YZG2_9BACI</name>
<dbReference type="Proteomes" id="UP001232245">
    <property type="component" value="Unassembled WGS sequence"/>
</dbReference>
<accession>A0ABT9YZG2</accession>
<organism evidence="4 5">
    <name type="scientific">Metabacillus niabensis</name>
    <dbReference type="NCBI Taxonomy" id="324854"/>
    <lineage>
        <taxon>Bacteria</taxon>
        <taxon>Bacillati</taxon>
        <taxon>Bacillota</taxon>
        <taxon>Bacilli</taxon>
        <taxon>Bacillales</taxon>
        <taxon>Bacillaceae</taxon>
        <taxon>Metabacillus</taxon>
    </lineage>
</organism>
<keyword evidence="2" id="KW-0479">Metal-binding</keyword>
<evidence type="ECO:0000313" key="4">
    <source>
        <dbReference type="EMBL" id="MDQ0224991.1"/>
    </source>
</evidence>
<dbReference type="EC" id="5.1.99.1" evidence="4"/>
<dbReference type="Gene3D" id="3.10.180.10">
    <property type="entry name" value="2,3-Dihydroxybiphenyl 1,2-Dioxygenase, domain 1"/>
    <property type="match status" value="1"/>
</dbReference>
<gene>
    <name evidence="4" type="ORF">J2S02_001320</name>
</gene>
<evidence type="ECO:0000256" key="1">
    <source>
        <dbReference type="ARBA" id="ARBA00009308"/>
    </source>
</evidence>
<evidence type="ECO:0000256" key="2">
    <source>
        <dbReference type="ARBA" id="ARBA00022723"/>
    </source>
</evidence>
<comment type="caution">
    <text evidence="4">The sequence shown here is derived from an EMBL/GenBank/DDBJ whole genome shotgun (WGS) entry which is preliminary data.</text>
</comment>
<dbReference type="EMBL" id="JAUSTZ010000002">
    <property type="protein sequence ID" value="MDQ0224991.1"/>
    <property type="molecule type" value="Genomic_DNA"/>
</dbReference>
<reference evidence="4 5" key="1">
    <citation type="submission" date="2023-07" db="EMBL/GenBank/DDBJ databases">
        <title>Genomic Encyclopedia of Type Strains, Phase IV (KMG-IV): sequencing the most valuable type-strain genomes for metagenomic binning, comparative biology and taxonomic classification.</title>
        <authorList>
            <person name="Goeker M."/>
        </authorList>
    </citation>
    <scope>NUCLEOTIDE SEQUENCE [LARGE SCALE GENOMIC DNA]</scope>
    <source>
        <strain evidence="4 5">DSM 17723</strain>
    </source>
</reference>
<dbReference type="PROSITE" id="PS51819">
    <property type="entry name" value="VOC"/>
    <property type="match status" value="1"/>
</dbReference>
<comment type="similarity">
    <text evidence="1">Belongs to the methylmalonyl-CoA epimerase family.</text>
</comment>
<sequence length="139" mass="15624">MNQIDHIGIAVRSIKKALPFYRDMLQLTCLGFEEVPSQKVKVAFLSAGHTKIELLESTDDNGPIAKFLEKRGEGVHHIAFQVKDIQGKLIELKERGIELIDECPRNGANKTLIAFLHPKVSNHVLIELCEKIGRDKDGR</sequence>
<dbReference type="SUPFAM" id="SSF54593">
    <property type="entry name" value="Glyoxalase/Bleomycin resistance protein/Dihydroxybiphenyl dioxygenase"/>
    <property type="match status" value="1"/>
</dbReference>
<dbReference type="CDD" id="cd07249">
    <property type="entry name" value="MMCE"/>
    <property type="match status" value="1"/>
</dbReference>
<evidence type="ECO:0000259" key="3">
    <source>
        <dbReference type="PROSITE" id="PS51819"/>
    </source>
</evidence>
<proteinExistence type="inferred from homology"/>
<dbReference type="Pfam" id="PF13669">
    <property type="entry name" value="Glyoxalase_4"/>
    <property type="match status" value="1"/>
</dbReference>
<dbReference type="InterPro" id="IPR051785">
    <property type="entry name" value="MMCE/EMCE_epimerase"/>
</dbReference>
<keyword evidence="5" id="KW-1185">Reference proteome</keyword>
<keyword evidence="4" id="KW-0413">Isomerase</keyword>
<feature type="domain" description="VOC" evidence="3">
    <location>
        <begin position="3"/>
        <end position="131"/>
    </location>
</feature>
<dbReference type="InterPro" id="IPR037523">
    <property type="entry name" value="VOC_core"/>
</dbReference>
<dbReference type="InterPro" id="IPR029068">
    <property type="entry name" value="Glyas_Bleomycin-R_OHBP_Dase"/>
</dbReference>
<evidence type="ECO:0000313" key="5">
    <source>
        <dbReference type="Proteomes" id="UP001232245"/>
    </source>
</evidence>
<dbReference type="GO" id="GO:0004493">
    <property type="term" value="F:methylmalonyl-CoA epimerase activity"/>
    <property type="evidence" value="ECO:0007669"/>
    <property type="project" value="UniProtKB-EC"/>
</dbReference>
<dbReference type="PANTHER" id="PTHR43048">
    <property type="entry name" value="METHYLMALONYL-COA EPIMERASE"/>
    <property type="match status" value="1"/>
</dbReference>
<protein>
    <submittedName>
        <fullName evidence="4">Methylmalonyl-CoA/ethylmalonyl-CoA epimerase</fullName>
        <ecNumber evidence="4">5.1.99.1</ecNumber>
    </submittedName>
</protein>
<dbReference type="NCBIfam" id="TIGR03081">
    <property type="entry name" value="metmalonyl_epim"/>
    <property type="match status" value="1"/>
</dbReference>
<dbReference type="PANTHER" id="PTHR43048:SF3">
    <property type="entry name" value="METHYLMALONYL-COA EPIMERASE, MITOCHONDRIAL"/>
    <property type="match status" value="1"/>
</dbReference>
<dbReference type="InterPro" id="IPR017515">
    <property type="entry name" value="MeMalonyl-CoA_epimerase"/>
</dbReference>